<organism evidence="1 2">
    <name type="scientific">Portunus trituberculatus</name>
    <name type="common">Swimming crab</name>
    <name type="synonym">Neptunus trituberculatus</name>
    <dbReference type="NCBI Taxonomy" id="210409"/>
    <lineage>
        <taxon>Eukaryota</taxon>
        <taxon>Metazoa</taxon>
        <taxon>Ecdysozoa</taxon>
        <taxon>Arthropoda</taxon>
        <taxon>Crustacea</taxon>
        <taxon>Multicrustacea</taxon>
        <taxon>Malacostraca</taxon>
        <taxon>Eumalacostraca</taxon>
        <taxon>Eucarida</taxon>
        <taxon>Decapoda</taxon>
        <taxon>Pleocyemata</taxon>
        <taxon>Brachyura</taxon>
        <taxon>Eubrachyura</taxon>
        <taxon>Portunoidea</taxon>
        <taxon>Portunidae</taxon>
        <taxon>Portuninae</taxon>
        <taxon>Portunus</taxon>
    </lineage>
</organism>
<protein>
    <submittedName>
        <fullName evidence="1">Uncharacterized protein</fullName>
    </submittedName>
</protein>
<dbReference type="EMBL" id="VSRR010004244">
    <property type="protein sequence ID" value="MPC39051.1"/>
    <property type="molecule type" value="Genomic_DNA"/>
</dbReference>
<reference evidence="1 2" key="1">
    <citation type="submission" date="2019-05" db="EMBL/GenBank/DDBJ databases">
        <title>Another draft genome of Portunus trituberculatus and its Hox gene families provides insights of decapod evolution.</title>
        <authorList>
            <person name="Jeong J.-H."/>
            <person name="Song I."/>
            <person name="Kim S."/>
            <person name="Choi T."/>
            <person name="Kim D."/>
            <person name="Ryu S."/>
            <person name="Kim W."/>
        </authorList>
    </citation>
    <scope>NUCLEOTIDE SEQUENCE [LARGE SCALE GENOMIC DNA]</scope>
    <source>
        <tissue evidence="1">Muscle</tissue>
    </source>
</reference>
<dbReference type="AlphaFoldDB" id="A0A5B7EWC0"/>
<dbReference type="Proteomes" id="UP000324222">
    <property type="component" value="Unassembled WGS sequence"/>
</dbReference>
<name>A0A5B7EWC0_PORTR</name>
<gene>
    <name evidence="1" type="ORF">E2C01_032570</name>
</gene>
<accession>A0A5B7EWC0</accession>
<evidence type="ECO:0000313" key="2">
    <source>
        <dbReference type="Proteomes" id="UP000324222"/>
    </source>
</evidence>
<keyword evidence="2" id="KW-1185">Reference proteome</keyword>
<evidence type="ECO:0000313" key="1">
    <source>
        <dbReference type="EMBL" id="MPC39051.1"/>
    </source>
</evidence>
<comment type="caution">
    <text evidence="1">The sequence shown here is derived from an EMBL/GenBank/DDBJ whole genome shotgun (WGS) entry which is preliminary data.</text>
</comment>
<proteinExistence type="predicted"/>
<sequence length="82" mass="8782">MEFTGIQRVLLPTHEVIAASVSCHKNTSQQSTIPACNKVCHCGVDRCLTTQPSHAPAAARTSPRHAVVSLLWILSCNIEGTS</sequence>